<evidence type="ECO:0000313" key="3">
    <source>
        <dbReference type="Proteomes" id="UP001043456"/>
    </source>
</evidence>
<accession>A0A9P3BF27</accession>
<proteinExistence type="predicted"/>
<protein>
    <submittedName>
        <fullName evidence="2">Uncharacterized protein</fullName>
    </submittedName>
</protein>
<feature type="region of interest" description="Disordered" evidence="1">
    <location>
        <begin position="110"/>
        <end position="132"/>
    </location>
</feature>
<dbReference type="AlphaFoldDB" id="A0A9P3BF27"/>
<sequence length="132" mass="14612">MQKLTEEDDIDLAAPLKIPRPGHPLSETGLSVGEARLSLDINEVFSWSTVVREFANVLTKATAEIQERFTCVNVREYFWVHRLKIGRKVEESEEADAGKWQAGEVTVSQTLPPGAGELTYPMPGPSRGGFDL</sequence>
<evidence type="ECO:0000313" key="2">
    <source>
        <dbReference type="EMBL" id="GIJ87138.1"/>
    </source>
</evidence>
<dbReference type="GeneID" id="67004653"/>
<gene>
    <name evidence="2" type="ORF">Asppvi_006042</name>
</gene>
<dbReference type="Proteomes" id="UP001043456">
    <property type="component" value="Unassembled WGS sequence"/>
</dbReference>
<comment type="caution">
    <text evidence="2">The sequence shown here is derived from an EMBL/GenBank/DDBJ whole genome shotgun (WGS) entry which is preliminary data.</text>
</comment>
<reference evidence="2 3" key="1">
    <citation type="submission" date="2018-10" db="EMBL/GenBank/DDBJ databases">
        <title>Pan-genome distribution and transcriptional activeness of fungal secondary metabolism genes in Aspergillus section Fumigati.</title>
        <authorList>
            <person name="Takahashi H."/>
            <person name="Umemura M."/>
            <person name="Ninomiya A."/>
            <person name="Kusuya Y."/>
            <person name="Urayama S."/>
            <person name="Shimizu M."/>
            <person name="Watanabe A."/>
            <person name="Kamei K."/>
            <person name="Yaguchi T."/>
            <person name="Hagiwara D."/>
        </authorList>
    </citation>
    <scope>NUCLEOTIDE SEQUENCE [LARGE SCALE GENOMIC DNA]</scope>
    <source>
        <strain evidence="2 3">IFM 55266</strain>
    </source>
</reference>
<dbReference type="RefSeq" id="XP_043157884.1">
    <property type="nucleotide sequence ID" value="XM_043301949.1"/>
</dbReference>
<evidence type="ECO:0000256" key="1">
    <source>
        <dbReference type="SAM" id="MobiDB-lite"/>
    </source>
</evidence>
<dbReference type="EMBL" id="BHVY01000004">
    <property type="protein sequence ID" value="GIJ87138.1"/>
    <property type="molecule type" value="Genomic_DNA"/>
</dbReference>
<organism evidence="2 3">
    <name type="scientific">Aspergillus pseudoviridinutans</name>
    <dbReference type="NCBI Taxonomy" id="1517512"/>
    <lineage>
        <taxon>Eukaryota</taxon>
        <taxon>Fungi</taxon>
        <taxon>Dikarya</taxon>
        <taxon>Ascomycota</taxon>
        <taxon>Pezizomycotina</taxon>
        <taxon>Eurotiomycetes</taxon>
        <taxon>Eurotiomycetidae</taxon>
        <taxon>Eurotiales</taxon>
        <taxon>Aspergillaceae</taxon>
        <taxon>Aspergillus</taxon>
        <taxon>Aspergillus subgen. Fumigati</taxon>
    </lineage>
</organism>
<keyword evidence="3" id="KW-1185">Reference proteome</keyword>
<name>A0A9P3BF27_9EURO</name>